<comment type="caution">
    <text evidence="1">The sequence shown here is derived from an EMBL/GenBank/DDBJ whole genome shotgun (WGS) entry which is preliminary data.</text>
</comment>
<dbReference type="Proteomes" id="UP001595884">
    <property type="component" value="Unassembled WGS sequence"/>
</dbReference>
<sequence>MVGIIRGELWAAPHLAVFPEWDMEEHQGRDIAIACFGGLGCFAAPSDLLGADPTVGHEPFEVLSANGLRRVAVRIKQSNAEDGFGFVHPGAIGHRVLVMNAKSQRPTDAPGSPLAEQRC</sequence>
<dbReference type="RefSeq" id="WP_346059014.1">
    <property type="nucleotide sequence ID" value="NZ_BAAAVQ010000025.1"/>
</dbReference>
<protein>
    <submittedName>
        <fullName evidence="1">Uncharacterized protein</fullName>
    </submittedName>
</protein>
<evidence type="ECO:0000313" key="1">
    <source>
        <dbReference type="EMBL" id="MFC4716452.1"/>
    </source>
</evidence>
<gene>
    <name evidence="1" type="ORF">ACFO7V_09895</name>
</gene>
<reference evidence="2" key="1">
    <citation type="journal article" date="2019" name="Int. J. Syst. Evol. Microbiol.">
        <title>The Global Catalogue of Microorganisms (GCM) 10K type strain sequencing project: providing services to taxonomists for standard genome sequencing and annotation.</title>
        <authorList>
            <consortium name="The Broad Institute Genomics Platform"/>
            <consortium name="The Broad Institute Genome Sequencing Center for Infectious Disease"/>
            <person name="Wu L."/>
            <person name="Ma J."/>
        </authorList>
    </citation>
    <scope>NUCLEOTIDE SEQUENCE [LARGE SCALE GENOMIC DNA]</scope>
    <source>
        <strain evidence="2">CGMCC 1.12849</strain>
    </source>
</reference>
<keyword evidence="2" id="KW-1185">Reference proteome</keyword>
<evidence type="ECO:0000313" key="2">
    <source>
        <dbReference type="Proteomes" id="UP001595884"/>
    </source>
</evidence>
<proteinExistence type="predicted"/>
<dbReference type="EMBL" id="JBHSHE010000040">
    <property type="protein sequence ID" value="MFC4716452.1"/>
    <property type="molecule type" value="Genomic_DNA"/>
</dbReference>
<organism evidence="1 2">
    <name type="scientific">Glutamicibacter bergerei</name>
    <dbReference type="NCBI Taxonomy" id="256702"/>
    <lineage>
        <taxon>Bacteria</taxon>
        <taxon>Bacillati</taxon>
        <taxon>Actinomycetota</taxon>
        <taxon>Actinomycetes</taxon>
        <taxon>Micrococcales</taxon>
        <taxon>Micrococcaceae</taxon>
        <taxon>Glutamicibacter</taxon>
    </lineage>
</organism>
<name>A0ABV9MKH7_9MICC</name>
<accession>A0ABV9MKH7</accession>